<sequence length="163" mass="17840">MFVDVEDYFSAVMSAISKATRSVHVLGWAFHPMTAFEPQIDCADADNSRIAEFLKATALKRPELDIRILCWKAALPIAVTQDFYPQRAAKEFRGTTIGYHLDGRLPVGASHHQKVVVVDDAVAFCGAAISVRIDGIPAITRTITFAGPPSLAHRHVSPHAMRS</sequence>
<dbReference type="PROSITE" id="PS50035">
    <property type="entry name" value="PLD"/>
    <property type="match status" value="1"/>
</dbReference>
<dbReference type="AlphaFoldDB" id="A0A974P7B9"/>
<evidence type="ECO:0000259" key="1">
    <source>
        <dbReference type="PROSITE" id="PS50035"/>
    </source>
</evidence>
<evidence type="ECO:0000313" key="2">
    <source>
        <dbReference type="EMBL" id="QQZ51764.1"/>
    </source>
</evidence>
<dbReference type="Gene3D" id="3.30.870.10">
    <property type="entry name" value="Endonuclease Chain A"/>
    <property type="match status" value="1"/>
</dbReference>
<reference evidence="2" key="1">
    <citation type="submission" date="2021-01" db="EMBL/GenBank/DDBJ databases">
        <title>Genome sequence of Phenylobacterium sp. 20VBR1 isolated from a valley glaceir, Ny-Alesund, Svalbard.</title>
        <authorList>
            <person name="Thomas F.A."/>
            <person name="Krishnan K.P."/>
            <person name="Sinha R.K."/>
        </authorList>
    </citation>
    <scope>NUCLEOTIDE SEQUENCE</scope>
    <source>
        <strain evidence="2">20VBR1</strain>
    </source>
</reference>
<protein>
    <recommendedName>
        <fullName evidence="1">PLD phosphodiesterase domain-containing protein</fullName>
    </recommendedName>
</protein>
<feature type="domain" description="PLD phosphodiesterase" evidence="1">
    <location>
        <begin position="107"/>
        <end position="128"/>
    </location>
</feature>
<organism evidence="2">
    <name type="scientific">Phenylobacterium glaciei</name>
    <dbReference type="NCBI Taxonomy" id="2803784"/>
    <lineage>
        <taxon>Bacteria</taxon>
        <taxon>Pseudomonadati</taxon>
        <taxon>Pseudomonadota</taxon>
        <taxon>Alphaproteobacteria</taxon>
        <taxon>Caulobacterales</taxon>
        <taxon>Caulobacteraceae</taxon>
        <taxon>Phenylobacterium</taxon>
    </lineage>
</organism>
<dbReference type="GO" id="GO:0006793">
    <property type="term" value="P:phosphorus metabolic process"/>
    <property type="evidence" value="ECO:0007669"/>
    <property type="project" value="UniProtKB-ARBA"/>
</dbReference>
<dbReference type="SUPFAM" id="SSF56024">
    <property type="entry name" value="Phospholipase D/nuclease"/>
    <property type="match status" value="1"/>
</dbReference>
<dbReference type="InterPro" id="IPR001736">
    <property type="entry name" value="PLipase_D/transphosphatidylase"/>
</dbReference>
<name>A0A974P7B9_9CAUL</name>
<proteinExistence type="predicted"/>
<gene>
    <name evidence="2" type="ORF">JKL49_13195</name>
</gene>
<accession>A0A974P7B9</accession>
<dbReference type="GO" id="GO:0003824">
    <property type="term" value="F:catalytic activity"/>
    <property type="evidence" value="ECO:0007669"/>
    <property type="project" value="InterPro"/>
</dbReference>
<dbReference type="EMBL" id="CP068570">
    <property type="protein sequence ID" value="QQZ51764.1"/>
    <property type="molecule type" value="Genomic_DNA"/>
</dbReference>